<dbReference type="SUPFAM" id="SSF47576">
    <property type="entry name" value="Calponin-homology domain, CH-domain"/>
    <property type="match status" value="1"/>
</dbReference>
<reference evidence="4" key="2">
    <citation type="submission" date="2021-08" db="EMBL/GenBank/DDBJ databases">
        <authorList>
            <person name="Eriksson T."/>
        </authorList>
    </citation>
    <scope>NUCLEOTIDE SEQUENCE</scope>
    <source>
        <strain evidence="4">Stoneville</strain>
        <tissue evidence="4">Whole head</tissue>
    </source>
</reference>
<dbReference type="InterPro" id="IPR017868">
    <property type="entry name" value="Filamin/ABP280_repeat-like"/>
</dbReference>
<name>A0A8J6H746_TENMO</name>
<reference evidence="4" key="1">
    <citation type="journal article" date="2020" name="J Insects Food Feed">
        <title>The yellow mealworm (Tenebrio molitor) genome: a resource for the emerging insects as food and feed industry.</title>
        <authorList>
            <person name="Eriksson T."/>
            <person name="Andere A."/>
            <person name="Kelstrup H."/>
            <person name="Emery V."/>
            <person name="Picard C."/>
        </authorList>
    </citation>
    <scope>NUCLEOTIDE SEQUENCE</scope>
    <source>
        <strain evidence="4">Stoneville</strain>
        <tissue evidence="4">Whole head</tissue>
    </source>
</reference>
<dbReference type="InterPro" id="IPR036872">
    <property type="entry name" value="CH_dom_sf"/>
</dbReference>
<evidence type="ECO:0000256" key="3">
    <source>
        <dbReference type="SAM" id="MobiDB-lite"/>
    </source>
</evidence>
<dbReference type="Proteomes" id="UP000719412">
    <property type="component" value="Unassembled WGS sequence"/>
</dbReference>
<evidence type="ECO:0000313" key="5">
    <source>
        <dbReference type="Proteomes" id="UP000719412"/>
    </source>
</evidence>
<dbReference type="PROSITE" id="PS50194">
    <property type="entry name" value="FILAMIN_REPEAT"/>
    <property type="match status" value="1"/>
</dbReference>
<evidence type="ECO:0000256" key="2">
    <source>
        <dbReference type="SAM" id="Coils"/>
    </source>
</evidence>
<feature type="repeat" description="Filamin" evidence="1">
    <location>
        <begin position="317"/>
        <end position="347"/>
    </location>
</feature>
<feature type="coiled-coil region" evidence="2">
    <location>
        <begin position="348"/>
        <end position="375"/>
    </location>
</feature>
<feature type="region of interest" description="Disordered" evidence="3">
    <location>
        <begin position="449"/>
        <end position="469"/>
    </location>
</feature>
<keyword evidence="2" id="KW-0175">Coiled coil</keyword>
<comment type="caution">
    <text evidence="4">The sequence shown here is derived from an EMBL/GenBank/DDBJ whole genome shotgun (WGS) entry which is preliminary data.</text>
</comment>
<gene>
    <name evidence="4" type="ORF">GEV33_014303</name>
</gene>
<keyword evidence="5" id="KW-1185">Reference proteome</keyword>
<proteinExistence type="predicted"/>
<accession>A0A8J6H746</accession>
<protein>
    <submittedName>
        <fullName evidence="4">Uncharacterized protein</fullName>
    </submittedName>
</protein>
<dbReference type="Gene3D" id="1.10.418.10">
    <property type="entry name" value="Calponin-like domain"/>
    <property type="match status" value="1"/>
</dbReference>
<evidence type="ECO:0000256" key="1">
    <source>
        <dbReference type="PROSITE-ProRule" id="PRU00087"/>
    </source>
</evidence>
<sequence length="1048" mass="119740">MIPIIFWMITSVEDAADEVPKPADDQPWKGFSVFLHVLLPIAGLALLWGQRGIFSKLLLQLDRSCVAVYCPSLSKREKLLKWASDRLPLTWSSQARTLSSGIPELWKDGSLLCTLINSVVPGACPNPHRHWRKPPLHAQALAYKYLGLVPVFSEDELSGEFTINQERNFIHYLQQLQEAINKWPTKDEINRKFSSQYVARGMGLYTGEQHRKTVFYLYSNATTKKRSNVLMYIRGPYGTQGKATISPFHNLKTIPVVNVLQDQLEATKILPFKSDDQKSFLKTISLDFTSLISNAENRGCNDEIPIQIDMEIDRAKITYIPHNTGIYEINLISDGELLRGTPYRVQVINNTSGTRDSFNNECENVEEKITFTKRKILSKVIDCIDEKIWLENNKISKIRTKDSTESSTESDNDDLTITAITKKKDEILKTEINCTLEDIIEEINSVQDKSAVDLSQPERDNKDNEQNKQADALAEIKKIAERLKTEMPQIVDANAVSRDETDSGVRWKVDSQHKLVKNCDEANNEIVNLFQQKHVDEVDNNKKIDTEDTSKFDSNLIESTKYLKNIVNTSSRQEMLEKVLPAELIPTKYELEEDENNNSPLKRIKSKIYVEISPKKISRSSSSLEFLDVTSPICPDHIDPEVEESSLNQLTLSEKRKTLSKQDSISIPECDVTFSTTENDDSSKSKDSAFRELSVLNVLDSLRQSRKNSFSESYSLTSTVSLPNMNSLDSNYDYSEENTFRAKRDYWERLSSRSSSGVSLANSDYSQTRKKSVAVKNFINKLSSTEKSLDSDVEKIKEITKSADDLTTENENDERKYESVDTSLDDCTIVPLEERKKQLLKKMCEKEKPTPKKLNLKINCFKRNNNKSKSEEDDTIFSSISDRIQVFDKTNSRIKSKAEPNENVGEEPKKTTKFKLKSQFKRAIKFFRNLDENSKIKEKNKNIKRRYSLDLQKKNHRKVRGGSLNLPNVSDRFSVNNLYEDVFGNKSSGFRGTPNKAGVATSLASLTRNSERDNLKVEGDNSIRYNLFVNKAKNKKRRSIKSLFDVNY</sequence>
<dbReference type="AlphaFoldDB" id="A0A8J6H746"/>
<dbReference type="EMBL" id="JABDTM020028719">
    <property type="protein sequence ID" value="KAH0808488.1"/>
    <property type="molecule type" value="Genomic_DNA"/>
</dbReference>
<organism evidence="4 5">
    <name type="scientific">Tenebrio molitor</name>
    <name type="common">Yellow mealworm beetle</name>
    <dbReference type="NCBI Taxonomy" id="7067"/>
    <lineage>
        <taxon>Eukaryota</taxon>
        <taxon>Metazoa</taxon>
        <taxon>Ecdysozoa</taxon>
        <taxon>Arthropoda</taxon>
        <taxon>Hexapoda</taxon>
        <taxon>Insecta</taxon>
        <taxon>Pterygota</taxon>
        <taxon>Neoptera</taxon>
        <taxon>Endopterygota</taxon>
        <taxon>Coleoptera</taxon>
        <taxon>Polyphaga</taxon>
        <taxon>Cucujiformia</taxon>
        <taxon>Tenebrionidae</taxon>
        <taxon>Tenebrio</taxon>
    </lineage>
</organism>
<feature type="compositionally biased region" description="Basic and acidic residues" evidence="3">
    <location>
        <begin position="456"/>
        <end position="469"/>
    </location>
</feature>
<evidence type="ECO:0000313" key="4">
    <source>
        <dbReference type="EMBL" id="KAH0808488.1"/>
    </source>
</evidence>